<dbReference type="Proteomes" id="UP001180551">
    <property type="component" value="Unassembled WGS sequence"/>
</dbReference>
<reference evidence="2" key="1">
    <citation type="submission" date="2024-05" db="EMBL/GenBank/DDBJ databases">
        <title>30 novel species of actinomycetes from the DSMZ collection.</title>
        <authorList>
            <person name="Nouioui I."/>
        </authorList>
    </citation>
    <scope>NUCLEOTIDE SEQUENCE</scope>
    <source>
        <strain evidence="2">DSM 41527</strain>
    </source>
</reference>
<proteinExistence type="predicted"/>
<evidence type="ECO:0000313" key="3">
    <source>
        <dbReference type="Proteomes" id="UP001180551"/>
    </source>
</evidence>
<dbReference type="EMBL" id="JAVRFE010000037">
    <property type="protein sequence ID" value="MDT0458975.1"/>
    <property type="molecule type" value="Genomic_DNA"/>
</dbReference>
<gene>
    <name evidence="2" type="ORF">RM550_25210</name>
</gene>
<dbReference type="Pfam" id="PF14028">
    <property type="entry name" value="Lant_dehydr_C"/>
    <property type="match status" value="1"/>
</dbReference>
<evidence type="ECO:0000313" key="2">
    <source>
        <dbReference type="EMBL" id="MDT0458975.1"/>
    </source>
</evidence>
<protein>
    <submittedName>
        <fullName evidence="2">Thiopeptide-type bacteriocin biosynthesis protein</fullName>
    </submittedName>
</protein>
<sequence>MADDVPVKVGTAQIPLTEFLRRCTHTLDGGSDAQADPDLKAARDTFLGAGISALRLAAAETTWLQYGLQPRPERMGDLYAAIDATARELLQEGKADGFFFMHKPPGLRVRFETAGSRRSRLDSLLEDRVRSWKSEGLIAAWCRGVYESESYLFGGPDSMRSVHRVFAADSLAWLGYHQQARKPVVDGPPGPSWAMSLVLLRSLCDALEIVGWEDLDVWDRVRRQTWRQLAADTSGNEEFARLTRCLRQGWDNPDELTALLSPGARTLVDEYRRSIAREGARWLTDYFMAPQAAVGPREAAAYVIVFHWNRGCFPLARQSLITEALAARPPVGRP</sequence>
<name>A0ABU2TDG4_9ACTN</name>
<dbReference type="InterPro" id="IPR023809">
    <property type="entry name" value="Thiopep_bacteriocin_synth_dom"/>
</dbReference>
<organism evidence="2 3">
    <name type="scientific">Streptomyces mooreae</name>
    <dbReference type="NCBI Taxonomy" id="3075523"/>
    <lineage>
        <taxon>Bacteria</taxon>
        <taxon>Bacillati</taxon>
        <taxon>Actinomycetota</taxon>
        <taxon>Actinomycetes</taxon>
        <taxon>Kitasatosporales</taxon>
        <taxon>Streptomycetaceae</taxon>
        <taxon>Streptomyces</taxon>
    </lineage>
</organism>
<dbReference type="NCBIfam" id="TIGR03891">
    <property type="entry name" value="thiopep_ocin"/>
    <property type="match status" value="1"/>
</dbReference>
<feature type="domain" description="Thiopeptide-type bacteriocin biosynthesis" evidence="1">
    <location>
        <begin position="63"/>
        <end position="310"/>
    </location>
</feature>
<evidence type="ECO:0000259" key="1">
    <source>
        <dbReference type="Pfam" id="PF14028"/>
    </source>
</evidence>
<accession>A0ABU2TDG4</accession>
<keyword evidence="3" id="KW-1185">Reference proteome</keyword>
<dbReference type="RefSeq" id="WP_311626034.1">
    <property type="nucleotide sequence ID" value="NZ_JAVRFE010000037.1"/>
</dbReference>
<comment type="caution">
    <text evidence="2">The sequence shown here is derived from an EMBL/GenBank/DDBJ whole genome shotgun (WGS) entry which is preliminary data.</text>
</comment>